<accession>A0A9P3GR44</accession>
<organism evidence="2 3">
    <name type="scientific">Phanerochaete sordida</name>
    <dbReference type="NCBI Taxonomy" id="48140"/>
    <lineage>
        <taxon>Eukaryota</taxon>
        <taxon>Fungi</taxon>
        <taxon>Dikarya</taxon>
        <taxon>Basidiomycota</taxon>
        <taxon>Agaricomycotina</taxon>
        <taxon>Agaricomycetes</taxon>
        <taxon>Polyporales</taxon>
        <taxon>Phanerochaetaceae</taxon>
        <taxon>Phanerochaete</taxon>
    </lineage>
</organism>
<evidence type="ECO:0000313" key="2">
    <source>
        <dbReference type="EMBL" id="GJE99316.1"/>
    </source>
</evidence>
<dbReference type="Proteomes" id="UP000703269">
    <property type="component" value="Unassembled WGS sequence"/>
</dbReference>
<gene>
    <name evidence="2" type="ORF">PsYK624_155700</name>
</gene>
<comment type="caution">
    <text evidence="2">The sequence shown here is derived from an EMBL/GenBank/DDBJ whole genome shotgun (WGS) entry which is preliminary data.</text>
</comment>
<sequence>MPLVFTLPRTPQPRSCASERRIHAPNVPRPEGICCFELHLASTALNPSAFEHVPTTVHRASELLHLNAAASHTFAGGVLELPRAGRTSTSAWYLPVVCVVYAPLREVQERTIPSSLRARNLGVATVLLMPPRTSQPAWTLQRPSGPSTARLGHNHRSLCASSPQSNQLGTPPSPP</sequence>
<feature type="compositionally biased region" description="Polar residues" evidence="1">
    <location>
        <begin position="159"/>
        <end position="175"/>
    </location>
</feature>
<proteinExistence type="predicted"/>
<feature type="region of interest" description="Disordered" evidence="1">
    <location>
        <begin position="134"/>
        <end position="175"/>
    </location>
</feature>
<protein>
    <submittedName>
        <fullName evidence="2">Uncharacterized protein</fullName>
    </submittedName>
</protein>
<feature type="compositionally biased region" description="Polar residues" evidence="1">
    <location>
        <begin position="134"/>
        <end position="147"/>
    </location>
</feature>
<name>A0A9P3GR44_9APHY</name>
<reference evidence="2 3" key="1">
    <citation type="submission" date="2021-08" db="EMBL/GenBank/DDBJ databases">
        <title>Draft Genome Sequence of Phanerochaete sordida strain YK-624.</title>
        <authorList>
            <person name="Mori T."/>
            <person name="Dohra H."/>
            <person name="Suzuki T."/>
            <person name="Kawagishi H."/>
            <person name="Hirai H."/>
        </authorList>
    </citation>
    <scope>NUCLEOTIDE SEQUENCE [LARGE SCALE GENOMIC DNA]</scope>
    <source>
        <strain evidence="2 3">YK-624</strain>
    </source>
</reference>
<dbReference type="AlphaFoldDB" id="A0A9P3GR44"/>
<keyword evidence="3" id="KW-1185">Reference proteome</keyword>
<evidence type="ECO:0000313" key="3">
    <source>
        <dbReference type="Proteomes" id="UP000703269"/>
    </source>
</evidence>
<dbReference type="EMBL" id="BPQB01000106">
    <property type="protein sequence ID" value="GJE99316.1"/>
    <property type="molecule type" value="Genomic_DNA"/>
</dbReference>
<evidence type="ECO:0000256" key="1">
    <source>
        <dbReference type="SAM" id="MobiDB-lite"/>
    </source>
</evidence>